<feature type="region of interest" description="Disordered" evidence="2">
    <location>
        <begin position="224"/>
        <end position="250"/>
    </location>
</feature>
<feature type="coiled-coil region" evidence="1">
    <location>
        <begin position="623"/>
        <end position="657"/>
    </location>
</feature>
<feature type="compositionally biased region" description="Polar residues" evidence="2">
    <location>
        <begin position="1"/>
        <end position="18"/>
    </location>
</feature>
<dbReference type="WBParaSite" id="SMUV_0000456001-mRNA-1">
    <property type="protein sequence ID" value="SMUV_0000456001-mRNA-1"/>
    <property type="gene ID" value="SMUV_0000456001"/>
</dbReference>
<keyword evidence="3" id="KW-1185">Reference proteome</keyword>
<feature type="region of interest" description="Disordered" evidence="2">
    <location>
        <begin position="1"/>
        <end position="27"/>
    </location>
</feature>
<organism evidence="3 4">
    <name type="scientific">Syphacia muris</name>
    <dbReference type="NCBI Taxonomy" id="451379"/>
    <lineage>
        <taxon>Eukaryota</taxon>
        <taxon>Metazoa</taxon>
        <taxon>Ecdysozoa</taxon>
        <taxon>Nematoda</taxon>
        <taxon>Chromadorea</taxon>
        <taxon>Rhabditida</taxon>
        <taxon>Spirurina</taxon>
        <taxon>Oxyuridomorpha</taxon>
        <taxon>Oxyuroidea</taxon>
        <taxon>Oxyuridae</taxon>
        <taxon>Syphacia</taxon>
    </lineage>
</organism>
<accession>A0A158R4V9</accession>
<evidence type="ECO:0000256" key="1">
    <source>
        <dbReference type="SAM" id="Coils"/>
    </source>
</evidence>
<feature type="region of interest" description="Disordered" evidence="2">
    <location>
        <begin position="367"/>
        <end position="410"/>
    </location>
</feature>
<feature type="coiled-coil region" evidence="1">
    <location>
        <begin position="432"/>
        <end position="466"/>
    </location>
</feature>
<keyword evidence="1" id="KW-0175">Coiled coil</keyword>
<evidence type="ECO:0000313" key="4">
    <source>
        <dbReference type="WBParaSite" id="SMUV_0000456001-mRNA-1"/>
    </source>
</evidence>
<evidence type="ECO:0000256" key="2">
    <source>
        <dbReference type="SAM" id="MobiDB-lite"/>
    </source>
</evidence>
<reference evidence="4" key="1">
    <citation type="submission" date="2016-04" db="UniProtKB">
        <authorList>
            <consortium name="WormBaseParasite"/>
        </authorList>
    </citation>
    <scope>IDENTIFICATION</scope>
</reference>
<protein>
    <submittedName>
        <fullName evidence="4">Protein kinase domain-containing protein</fullName>
    </submittedName>
</protein>
<feature type="compositionally biased region" description="Polar residues" evidence="2">
    <location>
        <begin position="97"/>
        <end position="109"/>
    </location>
</feature>
<sequence length="780" mass="86920">MVVCSPATSHQPSSSTTAIDRRRHPSPPIHATLRIHRNSAFSNEQNNYFLNSNLTAPKLLHFTETKIFTKLSLNNHCDTFQQQQQQQQQHSVRSERFASQFTGTNSAEGSNIKGERRSLKHYERSLHSAKRTMIDNSRTANANDDDARPTSSSTYPEDYPSGTGIDKIPPGAVRQKLKIFDSGCNNDDSAESVRQNYATVPREAFNVILSNKQTSLFDGVKTSKLDESEDTSTARRTNLPESSSSLKQATCSSLPNSYILLRKSQQKLKNSTKNTPTSLDLNLRSQDSINLQMHSLPLNISIGTLLLGIHNFSNFATKSLNGRQTWQKSTNETDEILELNNIGYNGESLGKKTVIMIDGGRSKNYHRAEMSKVQSSNDDQTDSKKKYNRSPTWNDSIKNESVYTQPSNDNQNVHTVQIPVISTNPRILIAQLASVKDLNHQLALKLAKAERDIQTYQVQLELMGKDNEAKVASKVADVVANIKLRNCDPELLKKFPFTNPIAKNTGNNRIRQQTLENLLKELEGKGPKPLSPETVRKNCSKIMEFVQKFGCSIKSDSNTEAPVEEKRSLVDHCQAEYKQKKPQNCDNSDYCNKQTKSLESNMNDAVEPTVNCSKQIHSLSSKVSLLQCELSTKEKEIERLENEIAQARRCSRNARCLPVLLVKMRRKKGGGNMCVCVCVLCIGDIRRRRKVIWLAVKEKLNGLHSDELRLPANAAAELRDGQKMCCAVCVCSRREIEGKNSSKTIINKTDFAAVAVAVAVAAGATGGGYLYSGDVVCRCC</sequence>
<proteinExistence type="predicted"/>
<feature type="compositionally biased region" description="Basic and acidic residues" evidence="2">
    <location>
        <begin position="113"/>
        <end position="126"/>
    </location>
</feature>
<evidence type="ECO:0000313" key="3">
    <source>
        <dbReference type="Proteomes" id="UP000046393"/>
    </source>
</evidence>
<dbReference type="Proteomes" id="UP000046393">
    <property type="component" value="Unplaced"/>
</dbReference>
<feature type="compositionally biased region" description="Polar residues" evidence="2">
    <location>
        <begin position="234"/>
        <end position="250"/>
    </location>
</feature>
<dbReference type="AlphaFoldDB" id="A0A158R4V9"/>
<name>A0A158R4V9_9BILA</name>
<feature type="compositionally biased region" description="Polar residues" evidence="2">
    <location>
        <begin position="389"/>
        <end position="410"/>
    </location>
</feature>
<feature type="region of interest" description="Disordered" evidence="2">
    <location>
        <begin position="82"/>
        <end position="170"/>
    </location>
</feature>